<dbReference type="Proteomes" id="UP000253908">
    <property type="component" value="Chromosome"/>
</dbReference>
<dbReference type="PANTHER" id="PTHR34580:SF1">
    <property type="entry name" value="PROTEIN PAFC"/>
    <property type="match status" value="1"/>
</dbReference>
<dbReference type="InterPro" id="IPR051534">
    <property type="entry name" value="CBASS_pafABC_assoc_protein"/>
</dbReference>
<feature type="domain" description="WYL" evidence="1">
    <location>
        <begin position="151"/>
        <end position="222"/>
    </location>
</feature>
<dbReference type="Pfam" id="PF13280">
    <property type="entry name" value="WYL"/>
    <property type="match status" value="1"/>
</dbReference>
<evidence type="ECO:0000259" key="2">
    <source>
        <dbReference type="Pfam" id="PF25583"/>
    </source>
</evidence>
<dbReference type="EMBL" id="CP024848">
    <property type="protein sequence ID" value="AXI08457.1"/>
    <property type="molecule type" value="Genomic_DNA"/>
</dbReference>
<evidence type="ECO:0000259" key="1">
    <source>
        <dbReference type="Pfam" id="PF13280"/>
    </source>
</evidence>
<dbReference type="PROSITE" id="PS52050">
    <property type="entry name" value="WYL"/>
    <property type="match status" value="1"/>
</dbReference>
<evidence type="ECO:0000313" key="4">
    <source>
        <dbReference type="Proteomes" id="UP000253908"/>
    </source>
</evidence>
<gene>
    <name evidence="3" type="ORF">CUC15_05785</name>
</gene>
<organism evidence="3 4">
    <name type="scientific">Oceanobacillus zhaokaii</name>
    <dbReference type="NCBI Taxonomy" id="2052660"/>
    <lineage>
        <taxon>Bacteria</taxon>
        <taxon>Bacillati</taxon>
        <taxon>Bacillota</taxon>
        <taxon>Bacilli</taxon>
        <taxon>Bacillales</taxon>
        <taxon>Bacillaceae</taxon>
        <taxon>Oceanobacillus</taxon>
    </lineage>
</organism>
<dbReference type="PANTHER" id="PTHR34580">
    <property type="match status" value="1"/>
</dbReference>
<sequence length="332" mass="39195">MKSIKKSERILGIINVLKKYSDEENELTLQEIIDYLHEEFIDEVEFSKVAISNDLKELSDSKYVDIIINNERNGLPKYYSYKNRLIEIQELRLLMDAISSARFITKKDKEKILEKIKRLTSLSLANNLQNQIYLEDYAISGANRVKYTIFTLHNAIHEKKIIQFKYGRYNVQKEFTLSHNGLTRELHPYALVWNNDYYYLIGKYVGKEDMVHLRVDRMVDVNMTDQPFKVDEHFDTSEYMNRLFHMYSGAEKDLKVRMNNSLINVMIDRFGEDVYIEEDGANAFILRTKAIISDGLVKWLLTWGSDAKVIDPPELVQMMKEESEKMYNIYNN</sequence>
<name>A0A345PEM7_9BACI</name>
<feature type="domain" description="WCX" evidence="2">
    <location>
        <begin position="255"/>
        <end position="326"/>
    </location>
</feature>
<protein>
    <submittedName>
        <fullName evidence="3">WYL domain-containing protein</fullName>
    </submittedName>
</protein>
<dbReference type="OrthoDB" id="9772503at2"/>
<reference evidence="4" key="1">
    <citation type="submission" date="2017-11" db="EMBL/GenBank/DDBJ databases">
        <authorList>
            <person name="Zhu W."/>
        </authorList>
    </citation>
    <scope>NUCLEOTIDE SEQUENCE [LARGE SCALE GENOMIC DNA]</scope>
    <source>
        <strain evidence="4">160</strain>
    </source>
</reference>
<evidence type="ECO:0000313" key="3">
    <source>
        <dbReference type="EMBL" id="AXI08457.1"/>
    </source>
</evidence>
<dbReference type="InterPro" id="IPR057727">
    <property type="entry name" value="WCX_dom"/>
</dbReference>
<dbReference type="RefSeq" id="WP_114915752.1">
    <property type="nucleotide sequence ID" value="NZ_CP024848.1"/>
</dbReference>
<dbReference type="AlphaFoldDB" id="A0A345PEM7"/>
<keyword evidence="4" id="KW-1185">Reference proteome</keyword>
<dbReference type="InterPro" id="IPR026881">
    <property type="entry name" value="WYL_dom"/>
</dbReference>
<dbReference type="Pfam" id="PF25583">
    <property type="entry name" value="WCX"/>
    <property type="match status" value="1"/>
</dbReference>
<accession>A0A345PEM7</accession>
<dbReference type="KEGG" id="ocn:CUC15_05785"/>
<proteinExistence type="predicted"/>